<keyword evidence="6" id="KW-1133">Transmembrane helix</keyword>
<organism evidence="7">
    <name type="scientific">viral metagenome</name>
    <dbReference type="NCBI Taxonomy" id="1070528"/>
    <lineage>
        <taxon>unclassified sequences</taxon>
        <taxon>metagenomes</taxon>
        <taxon>organismal metagenomes</taxon>
    </lineage>
</organism>
<evidence type="ECO:0000256" key="4">
    <source>
        <dbReference type="ARBA" id="ARBA00023136"/>
    </source>
</evidence>
<evidence type="ECO:0000256" key="6">
    <source>
        <dbReference type="SAM" id="Phobius"/>
    </source>
</evidence>
<evidence type="ECO:0000256" key="1">
    <source>
        <dbReference type="ARBA" id="ARBA00004606"/>
    </source>
</evidence>
<dbReference type="GO" id="GO:0016020">
    <property type="term" value="C:membrane"/>
    <property type="evidence" value="ECO:0007669"/>
    <property type="project" value="UniProtKB-SubCell"/>
</dbReference>
<proteinExistence type="predicted"/>
<accession>A0A6C0I6W8</accession>
<dbReference type="Pfam" id="PF02485">
    <property type="entry name" value="Branch"/>
    <property type="match status" value="1"/>
</dbReference>
<sequence>MKVALLFIISYHHILNKEQLWIDWIKPNQDIINVYFHYKDFNQIKSPWIKTYSLPPKDVKNTTYYNVVPAYMALMTYAFNHDSENMWFCFLTDSCVPIISPATFRQRFFDHYQASILKCKPAYWNIQIHRRANLRLFKKEYWLANDPWFTLTRSHIHKCLIFLAAKNGIYNQINEGGLANESIFAVILQTFKELTNPNTYVNECSSVADWTRMSSPTSPYLFKEGTEENINIIKDLLKENPYAMFLRKVSREFPDAVLEDIMAADFGHVYSVLHNQYKVKKEKEENSLITTEKNKSLLSHFLQLRKQNQISHNLLIIVAAIIVFVINFV</sequence>
<evidence type="ECO:0000256" key="5">
    <source>
        <dbReference type="ARBA" id="ARBA00023180"/>
    </source>
</evidence>
<comment type="subcellular location">
    <subcellularLocation>
        <location evidence="1">Membrane</location>
        <topology evidence="1">Single-pass type II membrane protein</topology>
    </subcellularLocation>
</comment>
<keyword evidence="6" id="KW-0812">Transmembrane</keyword>
<name>A0A6C0I6W8_9ZZZZ</name>
<keyword evidence="2" id="KW-0328">Glycosyltransferase</keyword>
<dbReference type="EMBL" id="MN740118">
    <property type="protein sequence ID" value="QHT88549.1"/>
    <property type="molecule type" value="Genomic_DNA"/>
</dbReference>
<keyword evidence="4 6" id="KW-0472">Membrane</keyword>
<evidence type="ECO:0000256" key="3">
    <source>
        <dbReference type="ARBA" id="ARBA00022679"/>
    </source>
</evidence>
<evidence type="ECO:0000256" key="2">
    <source>
        <dbReference type="ARBA" id="ARBA00022676"/>
    </source>
</evidence>
<keyword evidence="5" id="KW-0325">Glycoprotein</keyword>
<dbReference type="InterPro" id="IPR003406">
    <property type="entry name" value="Glyco_trans_14"/>
</dbReference>
<feature type="transmembrane region" description="Helical" evidence="6">
    <location>
        <begin position="310"/>
        <end position="328"/>
    </location>
</feature>
<evidence type="ECO:0000313" key="7">
    <source>
        <dbReference type="EMBL" id="QHT88549.1"/>
    </source>
</evidence>
<reference evidence="7" key="1">
    <citation type="journal article" date="2020" name="Nature">
        <title>Giant virus diversity and host interactions through global metagenomics.</title>
        <authorList>
            <person name="Schulz F."/>
            <person name="Roux S."/>
            <person name="Paez-Espino D."/>
            <person name="Jungbluth S."/>
            <person name="Walsh D.A."/>
            <person name="Denef V.J."/>
            <person name="McMahon K.D."/>
            <person name="Konstantinidis K.T."/>
            <person name="Eloe-Fadrosh E.A."/>
            <person name="Kyrpides N.C."/>
            <person name="Woyke T."/>
        </authorList>
    </citation>
    <scope>NUCLEOTIDE SEQUENCE</scope>
    <source>
        <strain evidence="7">GVMAG-M-3300023184-51</strain>
    </source>
</reference>
<protein>
    <submittedName>
        <fullName evidence="7">Uncharacterized protein</fullName>
    </submittedName>
</protein>
<dbReference type="GO" id="GO:0016757">
    <property type="term" value="F:glycosyltransferase activity"/>
    <property type="evidence" value="ECO:0007669"/>
    <property type="project" value="UniProtKB-KW"/>
</dbReference>
<keyword evidence="3" id="KW-0808">Transferase</keyword>
<dbReference type="AlphaFoldDB" id="A0A6C0I6W8"/>